<sequence>MLGSYCITSGRRKVSYTTSVPLVFGYHRYTRKASLSS</sequence>
<dbReference type="EMBL" id="GBRH01208943">
    <property type="protein sequence ID" value="JAD88952.1"/>
    <property type="molecule type" value="Transcribed_RNA"/>
</dbReference>
<organism evidence="1">
    <name type="scientific">Arundo donax</name>
    <name type="common">Giant reed</name>
    <name type="synonym">Donax arundinaceus</name>
    <dbReference type="NCBI Taxonomy" id="35708"/>
    <lineage>
        <taxon>Eukaryota</taxon>
        <taxon>Viridiplantae</taxon>
        <taxon>Streptophyta</taxon>
        <taxon>Embryophyta</taxon>
        <taxon>Tracheophyta</taxon>
        <taxon>Spermatophyta</taxon>
        <taxon>Magnoliopsida</taxon>
        <taxon>Liliopsida</taxon>
        <taxon>Poales</taxon>
        <taxon>Poaceae</taxon>
        <taxon>PACMAD clade</taxon>
        <taxon>Arundinoideae</taxon>
        <taxon>Arundineae</taxon>
        <taxon>Arundo</taxon>
    </lineage>
</organism>
<reference evidence="1" key="1">
    <citation type="submission" date="2014-09" db="EMBL/GenBank/DDBJ databases">
        <authorList>
            <person name="Magalhaes I.L.F."/>
            <person name="Oliveira U."/>
            <person name="Santos F.R."/>
            <person name="Vidigal T.H.D.A."/>
            <person name="Brescovit A.D."/>
            <person name="Santos A.J."/>
        </authorList>
    </citation>
    <scope>NUCLEOTIDE SEQUENCE</scope>
    <source>
        <tissue evidence="1">Shoot tissue taken approximately 20 cm above the soil surface</tissue>
    </source>
</reference>
<reference evidence="1" key="2">
    <citation type="journal article" date="2015" name="Data Brief">
        <title>Shoot transcriptome of the giant reed, Arundo donax.</title>
        <authorList>
            <person name="Barrero R.A."/>
            <person name="Guerrero F.D."/>
            <person name="Moolhuijzen P."/>
            <person name="Goolsby J.A."/>
            <person name="Tidwell J."/>
            <person name="Bellgard S.E."/>
            <person name="Bellgard M.I."/>
        </authorList>
    </citation>
    <scope>NUCLEOTIDE SEQUENCE</scope>
    <source>
        <tissue evidence="1">Shoot tissue taken approximately 20 cm above the soil surface</tissue>
    </source>
</reference>
<proteinExistence type="predicted"/>
<protein>
    <submittedName>
        <fullName evidence="1">Uncharacterized protein</fullName>
    </submittedName>
</protein>
<dbReference type="AlphaFoldDB" id="A0A0A9DYX9"/>
<evidence type="ECO:0000313" key="1">
    <source>
        <dbReference type="EMBL" id="JAD88952.1"/>
    </source>
</evidence>
<accession>A0A0A9DYX9</accession>
<name>A0A0A9DYX9_ARUDO</name>